<dbReference type="Pfam" id="PF01066">
    <property type="entry name" value="CDP-OH_P_transf"/>
    <property type="match status" value="1"/>
</dbReference>
<evidence type="ECO:0000313" key="3">
    <source>
        <dbReference type="Proteomes" id="UP001057753"/>
    </source>
</evidence>
<keyword evidence="1" id="KW-0472">Membrane</keyword>
<keyword evidence="1" id="KW-0812">Transmembrane</keyword>
<evidence type="ECO:0000313" key="2">
    <source>
        <dbReference type="EMBL" id="MCR6095306.1"/>
    </source>
</evidence>
<proteinExistence type="predicted"/>
<organism evidence="2 3">
    <name type="scientific">Salipaludibacillus agaradhaerens</name>
    <name type="common">Bacillus agaradhaerens</name>
    <dbReference type="NCBI Taxonomy" id="76935"/>
    <lineage>
        <taxon>Bacteria</taxon>
        <taxon>Bacillati</taxon>
        <taxon>Bacillota</taxon>
        <taxon>Bacilli</taxon>
        <taxon>Bacillales</taxon>
        <taxon>Bacillaceae</taxon>
    </lineage>
</organism>
<evidence type="ECO:0000256" key="1">
    <source>
        <dbReference type="SAM" id="Phobius"/>
    </source>
</evidence>
<dbReference type="GO" id="GO:0008654">
    <property type="term" value="P:phospholipid biosynthetic process"/>
    <property type="evidence" value="ECO:0007669"/>
    <property type="project" value="InterPro"/>
</dbReference>
<dbReference type="InterPro" id="IPR043130">
    <property type="entry name" value="CDP-OH_PTrfase_TM_dom"/>
</dbReference>
<feature type="transmembrane region" description="Helical" evidence="1">
    <location>
        <begin position="126"/>
        <end position="151"/>
    </location>
</feature>
<name>A0A9Q4AZJ2_SALAG</name>
<feature type="transmembrane region" description="Helical" evidence="1">
    <location>
        <begin position="63"/>
        <end position="80"/>
    </location>
</feature>
<gene>
    <name evidence="2" type="ORF">HXA33_02005</name>
</gene>
<sequence length="179" mass="20174">MRSIPNYLSIFRIVLSPFLLLVEPLGGLFFTLYFTCFVSDGLDGYIVRKTDTESPFGAKIDSMADMITFIILMYVLYGIINPTTLIIYWVIMIAFIRATSLIIVVVKYKTFGIVHSYGNKLTGLSLALFPISFFFLPLDLVVISICILASFSAVEELLIHLTSHHFQANRRSLFISSGH</sequence>
<feature type="transmembrane region" description="Helical" evidence="1">
    <location>
        <begin position="20"/>
        <end position="42"/>
    </location>
</feature>
<dbReference type="EMBL" id="JABXYM010000001">
    <property type="protein sequence ID" value="MCR6095306.1"/>
    <property type="molecule type" value="Genomic_DNA"/>
</dbReference>
<feature type="transmembrane region" description="Helical" evidence="1">
    <location>
        <begin position="86"/>
        <end position="106"/>
    </location>
</feature>
<reference evidence="2" key="1">
    <citation type="submission" date="2020-06" db="EMBL/GenBank/DDBJ databases">
        <title>Insight into the genomes of haloalkaliphilic bacilli from Kenyan soda lakes.</title>
        <authorList>
            <person name="Mwirichia R."/>
            <person name="Villamizar G.C."/>
            <person name="Poehlein A."/>
            <person name="Mugweru J."/>
            <person name="Kipnyargis A."/>
            <person name="Kiplimo D."/>
            <person name="Orwa P."/>
            <person name="Daniel R."/>
        </authorList>
    </citation>
    <scope>NUCLEOTIDE SEQUENCE</scope>
    <source>
        <strain evidence="2">B1096_S55</strain>
    </source>
</reference>
<dbReference type="Gene3D" id="1.20.120.1760">
    <property type="match status" value="1"/>
</dbReference>
<dbReference type="Proteomes" id="UP001057753">
    <property type="component" value="Unassembled WGS sequence"/>
</dbReference>
<dbReference type="GO" id="GO:0016020">
    <property type="term" value="C:membrane"/>
    <property type="evidence" value="ECO:0007669"/>
    <property type="project" value="InterPro"/>
</dbReference>
<dbReference type="AlphaFoldDB" id="A0A9Q4AZJ2"/>
<keyword evidence="3" id="KW-1185">Reference proteome</keyword>
<keyword evidence="1" id="KW-1133">Transmembrane helix</keyword>
<comment type="caution">
    <text evidence="2">The sequence shown here is derived from an EMBL/GenBank/DDBJ whole genome shotgun (WGS) entry which is preliminary data.</text>
</comment>
<protein>
    <submittedName>
        <fullName evidence="2">CDP-alcohol phosphatidyltransferase family protein</fullName>
    </submittedName>
</protein>
<dbReference type="GO" id="GO:0016780">
    <property type="term" value="F:phosphotransferase activity, for other substituted phosphate groups"/>
    <property type="evidence" value="ECO:0007669"/>
    <property type="project" value="InterPro"/>
</dbReference>
<accession>A0A9Q4AZJ2</accession>
<dbReference type="RefSeq" id="WP_257820002.1">
    <property type="nucleotide sequence ID" value="NZ_JABXYM010000001.1"/>
</dbReference>
<dbReference type="InterPro" id="IPR000462">
    <property type="entry name" value="CDP-OH_P_trans"/>
</dbReference>